<dbReference type="KEGG" id="geo:Geob_2514"/>
<name>B9M085_GEODF</name>
<sequence length="123" mass="13994">MTNIVNDHEQRGKTRYTVRVAIFRGPDEKRLLQDYSINMSIGGLYIETSDLLPVDTILHVEFKLPGKEYPVACRAKVAWTNGPDSPKKAALPTGMGIQFLTLTIEDMHTIRDFLTHYDCVPTW</sequence>
<feature type="domain" description="PilZ" evidence="1">
    <location>
        <begin position="11"/>
        <end position="114"/>
    </location>
</feature>
<dbReference type="GO" id="GO:0035438">
    <property type="term" value="F:cyclic-di-GMP binding"/>
    <property type="evidence" value="ECO:0007669"/>
    <property type="project" value="InterPro"/>
</dbReference>
<reference evidence="2 3" key="1">
    <citation type="submission" date="2009-01" db="EMBL/GenBank/DDBJ databases">
        <title>Complete sequence of Geobacter sp. FRC-32.</title>
        <authorList>
            <consortium name="US DOE Joint Genome Institute"/>
            <person name="Lucas S."/>
            <person name="Copeland A."/>
            <person name="Lapidus A."/>
            <person name="Glavina del Rio T."/>
            <person name="Dalin E."/>
            <person name="Tice H."/>
            <person name="Bruce D."/>
            <person name="Goodwin L."/>
            <person name="Pitluck S."/>
            <person name="Saunders E."/>
            <person name="Brettin T."/>
            <person name="Detter J.C."/>
            <person name="Han C."/>
            <person name="Larimer F."/>
            <person name="Land M."/>
            <person name="Hauser L."/>
            <person name="Kyrpides N."/>
            <person name="Ovchinnikova G."/>
            <person name="Kostka J."/>
            <person name="Richardson P."/>
        </authorList>
    </citation>
    <scope>NUCLEOTIDE SEQUENCE [LARGE SCALE GENOMIC DNA]</scope>
    <source>
        <strain evidence="3">DSM 22248 / JCM 15807 / FRC-32</strain>
    </source>
</reference>
<gene>
    <name evidence="2" type="ordered locus">Geob_2514</name>
</gene>
<organism evidence="2 3">
    <name type="scientific">Geotalea daltonii (strain DSM 22248 / JCM 15807 / FRC-32)</name>
    <name type="common">Geobacter daltonii</name>
    <dbReference type="NCBI Taxonomy" id="316067"/>
    <lineage>
        <taxon>Bacteria</taxon>
        <taxon>Pseudomonadati</taxon>
        <taxon>Thermodesulfobacteriota</taxon>
        <taxon>Desulfuromonadia</taxon>
        <taxon>Geobacterales</taxon>
        <taxon>Geobacteraceae</taxon>
        <taxon>Geotalea</taxon>
    </lineage>
</organism>
<dbReference type="Pfam" id="PF07238">
    <property type="entry name" value="PilZ"/>
    <property type="match status" value="1"/>
</dbReference>
<dbReference type="HOGENOM" id="CLU_2011960_0_0_7"/>
<protein>
    <submittedName>
        <fullName evidence="2">PilZ domain protein</fullName>
    </submittedName>
</protein>
<dbReference type="OrthoDB" id="5402529at2"/>
<evidence type="ECO:0000313" key="3">
    <source>
        <dbReference type="Proteomes" id="UP000007721"/>
    </source>
</evidence>
<dbReference type="AlphaFoldDB" id="B9M085"/>
<dbReference type="SUPFAM" id="SSF141371">
    <property type="entry name" value="PilZ domain-like"/>
    <property type="match status" value="1"/>
</dbReference>
<keyword evidence="3" id="KW-1185">Reference proteome</keyword>
<evidence type="ECO:0000259" key="1">
    <source>
        <dbReference type="Pfam" id="PF07238"/>
    </source>
</evidence>
<dbReference type="STRING" id="316067.Geob_2514"/>
<dbReference type="Gene3D" id="2.40.10.220">
    <property type="entry name" value="predicted glycosyltransferase like domains"/>
    <property type="match status" value="1"/>
</dbReference>
<dbReference type="Proteomes" id="UP000007721">
    <property type="component" value="Chromosome"/>
</dbReference>
<accession>B9M085</accession>
<proteinExistence type="predicted"/>
<dbReference type="EMBL" id="CP001390">
    <property type="protein sequence ID" value="ACM20865.1"/>
    <property type="molecule type" value="Genomic_DNA"/>
</dbReference>
<dbReference type="InterPro" id="IPR009875">
    <property type="entry name" value="PilZ_domain"/>
</dbReference>
<dbReference type="RefSeq" id="WP_012647594.1">
    <property type="nucleotide sequence ID" value="NC_011979.1"/>
</dbReference>
<evidence type="ECO:0000313" key="2">
    <source>
        <dbReference type="EMBL" id="ACM20865.1"/>
    </source>
</evidence>